<dbReference type="STRING" id="47839.BN973_03055"/>
<protein>
    <submittedName>
        <fullName evidence="5">Clavaldehyde dehydrogenase</fullName>
    </submittedName>
    <submittedName>
        <fullName evidence="6">Oxidoreductase</fullName>
    </submittedName>
</protein>
<dbReference type="InterPro" id="IPR036291">
    <property type="entry name" value="NAD(P)-bd_dom_sf"/>
</dbReference>
<dbReference type="Pfam" id="PF00106">
    <property type="entry name" value="adh_short"/>
    <property type="match status" value="1"/>
</dbReference>
<comment type="similarity">
    <text evidence="1 3">Belongs to the short-chain dehydrogenases/reductases (SDR) family.</text>
</comment>
<dbReference type="OrthoDB" id="9775296at2"/>
<dbReference type="InterPro" id="IPR057326">
    <property type="entry name" value="KR_dom"/>
</dbReference>
<evidence type="ECO:0000256" key="2">
    <source>
        <dbReference type="ARBA" id="ARBA00023002"/>
    </source>
</evidence>
<evidence type="ECO:0000313" key="6">
    <source>
        <dbReference type="EMBL" id="ORX05602.1"/>
    </source>
</evidence>
<dbReference type="PANTHER" id="PTHR42901">
    <property type="entry name" value="ALCOHOL DEHYDROGENASE"/>
    <property type="match status" value="1"/>
</dbReference>
<reference evidence="5" key="2">
    <citation type="submission" date="2014-04" db="EMBL/GenBank/DDBJ databases">
        <authorList>
            <person name="Urmite Genomes U."/>
        </authorList>
    </citation>
    <scope>NUCLEOTIDE SEQUENCE</scope>
    <source>
        <strain evidence="5">DSM 44626</strain>
    </source>
</reference>
<proteinExistence type="inferred from homology"/>
<evidence type="ECO:0000313" key="5">
    <source>
        <dbReference type="EMBL" id="CDO88686.1"/>
    </source>
</evidence>
<dbReference type="PRINTS" id="PR00080">
    <property type="entry name" value="SDRFAMILY"/>
</dbReference>
<evidence type="ECO:0000259" key="4">
    <source>
        <dbReference type="SMART" id="SM00822"/>
    </source>
</evidence>
<dbReference type="GO" id="GO:0016616">
    <property type="term" value="F:oxidoreductase activity, acting on the CH-OH group of donors, NAD or NADP as acceptor"/>
    <property type="evidence" value="ECO:0007669"/>
    <property type="project" value="UniProtKB-ARBA"/>
</dbReference>
<dbReference type="InterPro" id="IPR002347">
    <property type="entry name" value="SDR_fam"/>
</dbReference>
<dbReference type="FunFam" id="3.40.50.720:FF:000047">
    <property type="entry name" value="NADP-dependent L-serine/L-allo-threonine dehydrogenase"/>
    <property type="match status" value="1"/>
</dbReference>
<evidence type="ECO:0000313" key="7">
    <source>
        <dbReference type="Proteomes" id="UP000193710"/>
    </source>
</evidence>
<dbReference type="Proteomes" id="UP000193710">
    <property type="component" value="Unassembled WGS sequence"/>
</dbReference>
<dbReference type="PRINTS" id="PR00081">
    <property type="entry name" value="GDHRDH"/>
</dbReference>
<feature type="domain" description="Ketoreductase" evidence="4">
    <location>
        <begin position="8"/>
        <end position="196"/>
    </location>
</feature>
<dbReference type="AlphaFoldDB" id="A0A024JYH8"/>
<dbReference type="Proteomes" id="UP000028880">
    <property type="component" value="Unassembled WGS sequence"/>
</dbReference>
<dbReference type="SMART" id="SM00822">
    <property type="entry name" value="PKS_KR"/>
    <property type="match status" value="1"/>
</dbReference>
<dbReference type="HOGENOM" id="CLU_010194_2_10_11"/>
<dbReference type="EMBL" id="HG964446">
    <property type="protein sequence ID" value="CDO88686.1"/>
    <property type="molecule type" value="Genomic_DNA"/>
</dbReference>
<sequence precursor="true">MTGTLRKTVALVTGASSGIGAATAKALAAEGAAVALLARRAERLAELKTDIESAGGTALVVPADVTDAEQVAAAVQRAIAELGRLDILVNNAGLMQSAPATEAPLRDWDQMVSVNVQGVLYATKAALPHLIEAAADAPRGVADLVTVSSTAGWVARPNTAVYSLTKFGVNAFSEGLRQEVLGKRVRVGVVGPGTVDTEIFSHLAANSREAFERQTAGMVKMRPEDIADAVLFMVTRDRRVAVNHMLVRAAEQTW</sequence>
<dbReference type="eggNOG" id="COG4221">
    <property type="taxonomic scope" value="Bacteria"/>
</dbReference>
<evidence type="ECO:0000256" key="1">
    <source>
        <dbReference type="ARBA" id="ARBA00006484"/>
    </source>
</evidence>
<evidence type="ECO:0000256" key="3">
    <source>
        <dbReference type="RuleBase" id="RU000363"/>
    </source>
</evidence>
<name>A0A024JYH8_9MYCO</name>
<organism evidence="5">
    <name type="scientific">Mycobacterium triplex</name>
    <dbReference type="NCBI Taxonomy" id="47839"/>
    <lineage>
        <taxon>Bacteria</taxon>
        <taxon>Bacillati</taxon>
        <taxon>Actinomycetota</taxon>
        <taxon>Actinomycetes</taxon>
        <taxon>Mycobacteriales</taxon>
        <taxon>Mycobacteriaceae</taxon>
        <taxon>Mycobacterium</taxon>
        <taxon>Mycobacterium simiae complex</taxon>
    </lineage>
</organism>
<dbReference type="EMBL" id="LQPY01000013">
    <property type="protein sequence ID" value="ORX05602.1"/>
    <property type="molecule type" value="Genomic_DNA"/>
</dbReference>
<dbReference type="PANTHER" id="PTHR42901:SF1">
    <property type="entry name" value="ALCOHOL DEHYDROGENASE"/>
    <property type="match status" value="1"/>
</dbReference>
<keyword evidence="2" id="KW-0560">Oxidoreductase</keyword>
<gene>
    <name evidence="6" type="ORF">AWC29_10050</name>
    <name evidence="5" type="ORF">BN973_03055</name>
</gene>
<reference evidence="6 7" key="3">
    <citation type="submission" date="2016-01" db="EMBL/GenBank/DDBJ databases">
        <title>The new phylogeny of the genus Mycobacterium.</title>
        <authorList>
            <person name="Tarcisio F."/>
            <person name="Conor M."/>
            <person name="Antonella G."/>
            <person name="Elisabetta G."/>
            <person name="Giulia F.S."/>
            <person name="Sara T."/>
            <person name="Anna F."/>
            <person name="Clotilde B."/>
            <person name="Roberto B."/>
            <person name="Veronica D.S."/>
            <person name="Fabio R."/>
            <person name="Monica P."/>
            <person name="Olivier J."/>
            <person name="Enrico T."/>
            <person name="Nicola S."/>
        </authorList>
    </citation>
    <scope>NUCLEOTIDE SEQUENCE [LARGE SCALE GENOMIC DNA]</scope>
    <source>
        <strain evidence="6 7">DSM 44626</strain>
    </source>
</reference>
<dbReference type="RefSeq" id="WP_036469022.1">
    <property type="nucleotide sequence ID" value="NZ_HG964446.1"/>
</dbReference>
<keyword evidence="7" id="KW-1185">Reference proteome</keyword>
<dbReference type="PIRSF" id="PIRSF000126">
    <property type="entry name" value="11-beta-HSD1"/>
    <property type="match status" value="1"/>
</dbReference>
<reference evidence="5" key="1">
    <citation type="journal article" date="2014" name="Genome Announc.">
        <title>Draft Genome Sequence of Mycobacterium triplex DSM 44626.</title>
        <authorList>
            <person name="Sassi M."/>
            <person name="Croce O."/>
            <person name="Robert C."/>
            <person name="Raoult D."/>
            <person name="Drancourt M."/>
        </authorList>
    </citation>
    <scope>NUCLEOTIDE SEQUENCE [LARGE SCALE GENOMIC DNA]</scope>
    <source>
        <strain evidence="5">DSM 44626</strain>
    </source>
</reference>
<accession>A0A024JYH8</accession>
<dbReference type="Gene3D" id="3.40.50.720">
    <property type="entry name" value="NAD(P)-binding Rossmann-like Domain"/>
    <property type="match status" value="1"/>
</dbReference>
<dbReference type="SUPFAM" id="SSF51735">
    <property type="entry name" value="NAD(P)-binding Rossmann-fold domains"/>
    <property type="match status" value="1"/>
</dbReference>